<accession>A0ABQ5S4L4</accession>
<feature type="coiled-coil region" evidence="1">
    <location>
        <begin position="43"/>
        <end position="77"/>
    </location>
</feature>
<name>A0ABQ5S4L4_9CHLO</name>
<evidence type="ECO:0000256" key="2">
    <source>
        <dbReference type="SAM" id="SignalP"/>
    </source>
</evidence>
<feature type="chain" id="PRO_5045715421" evidence="2">
    <location>
        <begin position="30"/>
        <end position="172"/>
    </location>
</feature>
<sequence>MFSSHPYLPMHTYLPISLLLALSTSCSEAQQTRDEDKRLAAQMATTQQLLAVVETEAHELRRQLGEQLREAKKARETNVDYFNSDARLALRAEIEIEKEAFRQLRAGNIQAVMQLQAKKKTLQRWKVEADGAVVVGSRPRDTPVGRLADELVDIYGRYQIPEMPKYEFSNLC</sequence>
<keyword evidence="4" id="KW-1185">Reference proteome</keyword>
<feature type="signal peptide" evidence="2">
    <location>
        <begin position="1"/>
        <end position="29"/>
    </location>
</feature>
<keyword evidence="1" id="KW-0175">Coiled coil</keyword>
<dbReference type="Proteomes" id="UP001165090">
    <property type="component" value="Unassembled WGS sequence"/>
</dbReference>
<evidence type="ECO:0000256" key="1">
    <source>
        <dbReference type="SAM" id="Coils"/>
    </source>
</evidence>
<protein>
    <submittedName>
        <fullName evidence="3">Uncharacterized protein</fullName>
    </submittedName>
</protein>
<evidence type="ECO:0000313" key="4">
    <source>
        <dbReference type="Proteomes" id="UP001165090"/>
    </source>
</evidence>
<evidence type="ECO:0000313" key="3">
    <source>
        <dbReference type="EMBL" id="GLI64786.1"/>
    </source>
</evidence>
<organism evidence="3 4">
    <name type="scientific">Volvox africanus</name>
    <dbReference type="NCBI Taxonomy" id="51714"/>
    <lineage>
        <taxon>Eukaryota</taxon>
        <taxon>Viridiplantae</taxon>
        <taxon>Chlorophyta</taxon>
        <taxon>core chlorophytes</taxon>
        <taxon>Chlorophyceae</taxon>
        <taxon>CS clade</taxon>
        <taxon>Chlamydomonadales</taxon>
        <taxon>Volvocaceae</taxon>
        <taxon>Volvox</taxon>
    </lineage>
</organism>
<proteinExistence type="predicted"/>
<keyword evidence="2" id="KW-0732">Signal</keyword>
<dbReference type="EMBL" id="BSDZ01000021">
    <property type="protein sequence ID" value="GLI64786.1"/>
    <property type="molecule type" value="Genomic_DNA"/>
</dbReference>
<reference evidence="3 4" key="1">
    <citation type="journal article" date="2023" name="IScience">
        <title>Expanded male sex-determining region conserved during the evolution of homothallism in the green alga Volvox.</title>
        <authorList>
            <person name="Yamamoto K."/>
            <person name="Matsuzaki R."/>
            <person name="Mahakham W."/>
            <person name="Heman W."/>
            <person name="Sekimoto H."/>
            <person name="Kawachi M."/>
            <person name="Minakuchi Y."/>
            <person name="Toyoda A."/>
            <person name="Nozaki H."/>
        </authorList>
    </citation>
    <scope>NUCLEOTIDE SEQUENCE [LARGE SCALE GENOMIC DNA]</scope>
    <source>
        <strain evidence="3 4">NIES-4468</strain>
    </source>
</reference>
<comment type="caution">
    <text evidence="3">The sequence shown here is derived from an EMBL/GenBank/DDBJ whole genome shotgun (WGS) entry which is preliminary data.</text>
</comment>
<gene>
    <name evidence="3" type="ORF">VaNZ11_008191</name>
</gene>